<organism evidence="1 2">
    <name type="scientific">Lysobacter hankyongensis</name>
    <dbReference type="NCBI Taxonomy" id="1176535"/>
    <lineage>
        <taxon>Bacteria</taxon>
        <taxon>Pseudomonadati</taxon>
        <taxon>Pseudomonadota</taxon>
        <taxon>Gammaproteobacteria</taxon>
        <taxon>Lysobacterales</taxon>
        <taxon>Lysobacteraceae</taxon>
        <taxon>Lysobacter</taxon>
    </lineage>
</organism>
<accession>A0ABP9AFL3</accession>
<protein>
    <submittedName>
        <fullName evidence="1">VOC family protein</fullName>
    </submittedName>
</protein>
<dbReference type="SUPFAM" id="SSF54593">
    <property type="entry name" value="Glyoxalase/Bleomycin resistance protein/Dihydroxybiphenyl dioxygenase"/>
    <property type="match status" value="1"/>
</dbReference>
<dbReference type="EMBL" id="BAABJE010000001">
    <property type="protein sequence ID" value="GAA4780314.1"/>
    <property type="molecule type" value="Genomic_DNA"/>
</dbReference>
<dbReference type="Gene3D" id="3.10.180.10">
    <property type="entry name" value="2,3-Dihydroxybiphenyl 1,2-Dioxygenase, domain 1"/>
    <property type="match status" value="1"/>
</dbReference>
<reference evidence="2" key="1">
    <citation type="journal article" date="2019" name="Int. J. Syst. Evol. Microbiol.">
        <title>The Global Catalogue of Microorganisms (GCM) 10K type strain sequencing project: providing services to taxonomists for standard genome sequencing and annotation.</title>
        <authorList>
            <consortium name="The Broad Institute Genomics Platform"/>
            <consortium name="The Broad Institute Genome Sequencing Center for Infectious Disease"/>
            <person name="Wu L."/>
            <person name="Ma J."/>
        </authorList>
    </citation>
    <scope>NUCLEOTIDE SEQUENCE [LARGE SCALE GENOMIC DNA]</scope>
    <source>
        <strain evidence="2">JCM 18204</strain>
    </source>
</reference>
<evidence type="ECO:0000313" key="2">
    <source>
        <dbReference type="Proteomes" id="UP001499959"/>
    </source>
</evidence>
<dbReference type="Proteomes" id="UP001499959">
    <property type="component" value="Unassembled WGS sequence"/>
</dbReference>
<dbReference type="InterPro" id="IPR029068">
    <property type="entry name" value="Glyas_Bleomycin-R_OHBP_Dase"/>
</dbReference>
<sequence>MSDLNVSDVRTFIPAKDFSVSKRFYAALGWDTHDVGPGIALVRLGERQHFYIQDYYLKDVAENTMLHITVEDAHAWYRHAASVLRDGDFPDARVQPPVRQAYGASVTFVHDPTGVLLHLCQWDEPAGP</sequence>
<dbReference type="RefSeq" id="WP_345301233.1">
    <property type="nucleotide sequence ID" value="NZ_BAABJE010000001.1"/>
</dbReference>
<keyword evidence="2" id="KW-1185">Reference proteome</keyword>
<name>A0ABP9AFL3_9GAMM</name>
<proteinExistence type="predicted"/>
<evidence type="ECO:0000313" key="1">
    <source>
        <dbReference type="EMBL" id="GAA4780314.1"/>
    </source>
</evidence>
<comment type="caution">
    <text evidence="1">The sequence shown here is derived from an EMBL/GenBank/DDBJ whole genome shotgun (WGS) entry which is preliminary data.</text>
</comment>
<gene>
    <name evidence="1" type="ORF">GCM10023307_00120</name>
</gene>